<proteinExistence type="predicted"/>
<evidence type="ECO:0000313" key="3">
    <source>
        <dbReference type="Proteomes" id="UP001501074"/>
    </source>
</evidence>
<dbReference type="Proteomes" id="UP001501074">
    <property type="component" value="Unassembled WGS sequence"/>
</dbReference>
<sequence length="258" mass="26325">MNAPGTEDVGADSSDAPWSEATDDRCVDAVAEVARALAEEGDVGASGILSVDAGRRAGEEVVLSSRVVVECAGRRRPARWTDVADAGGLTGGAGKEDRSGPRTSARSAGEVAAPSCCVVGAGRGRLTRWTGVAEDDAGPVAGVVEEWSWAGRRASARWTGDSAGPLSWTAVVWGGAGRRTPMRWPGSAEEGGVVGVWGWAGWRTSTRCTGAPGEIAGPVAGEKFGNSRRAPAGWMDGAEEAPWAVVEVDAGGRLLGAL</sequence>
<reference evidence="3" key="1">
    <citation type="journal article" date="2019" name="Int. J. Syst. Evol. Microbiol.">
        <title>The Global Catalogue of Microorganisms (GCM) 10K type strain sequencing project: providing services to taxonomists for standard genome sequencing and annotation.</title>
        <authorList>
            <consortium name="The Broad Institute Genomics Platform"/>
            <consortium name="The Broad Institute Genome Sequencing Center for Infectious Disease"/>
            <person name="Wu L."/>
            <person name="Ma J."/>
        </authorList>
    </citation>
    <scope>NUCLEOTIDE SEQUENCE [LARGE SCALE GENOMIC DNA]</scope>
    <source>
        <strain evidence="3">JCM 16902</strain>
    </source>
</reference>
<evidence type="ECO:0000256" key="1">
    <source>
        <dbReference type="SAM" id="MobiDB-lite"/>
    </source>
</evidence>
<evidence type="ECO:0000313" key="2">
    <source>
        <dbReference type="EMBL" id="GAA3602095.1"/>
    </source>
</evidence>
<gene>
    <name evidence="2" type="ORF">GCM10022223_17310</name>
</gene>
<protein>
    <submittedName>
        <fullName evidence="2">Uncharacterized protein</fullName>
    </submittedName>
</protein>
<dbReference type="EMBL" id="BAAAZO010000002">
    <property type="protein sequence ID" value="GAA3602095.1"/>
    <property type="molecule type" value="Genomic_DNA"/>
</dbReference>
<keyword evidence="3" id="KW-1185">Reference proteome</keyword>
<feature type="region of interest" description="Disordered" evidence="1">
    <location>
        <begin position="1"/>
        <end position="24"/>
    </location>
</feature>
<organism evidence="2 3">
    <name type="scientific">Kineosporia mesophila</name>
    <dbReference type="NCBI Taxonomy" id="566012"/>
    <lineage>
        <taxon>Bacteria</taxon>
        <taxon>Bacillati</taxon>
        <taxon>Actinomycetota</taxon>
        <taxon>Actinomycetes</taxon>
        <taxon>Kineosporiales</taxon>
        <taxon>Kineosporiaceae</taxon>
        <taxon>Kineosporia</taxon>
    </lineage>
</organism>
<comment type="caution">
    <text evidence="2">The sequence shown here is derived from an EMBL/GenBank/DDBJ whole genome shotgun (WGS) entry which is preliminary data.</text>
</comment>
<name>A0ABP6ZAJ1_9ACTN</name>
<accession>A0ABP6ZAJ1</accession>
<feature type="region of interest" description="Disordered" evidence="1">
    <location>
        <begin position="86"/>
        <end position="107"/>
    </location>
</feature>